<evidence type="ECO:0000313" key="1">
    <source>
        <dbReference type="EMBL" id="GFR97223.1"/>
    </source>
</evidence>
<sequence>MDQGRPGTNIASNTKEKVEVDCPHSKKADIKHHTPCRKIEPSNCASYNLTSESAARCHLAGSNVYSGYLTSAVDAVYLLANALKTMHNNLCPGHIGVCDDLRVELEKGMLYSHNLTQVDYARLDPSHVPPEFVSTGRALVPDGGDFLVRSQSLYDLKANQGDSFVSVSFTRCGLM</sequence>
<accession>A0AAV4HG34</accession>
<proteinExistence type="predicted"/>
<gene>
    <name evidence="1" type="ORF">ElyMa_004472300</name>
</gene>
<comment type="caution">
    <text evidence="1">The sequence shown here is derived from an EMBL/GenBank/DDBJ whole genome shotgun (WGS) entry which is preliminary data.</text>
</comment>
<protein>
    <recommendedName>
        <fullName evidence="3">Receptor ligand binding region domain-containing protein</fullName>
    </recommendedName>
</protein>
<evidence type="ECO:0000313" key="2">
    <source>
        <dbReference type="Proteomes" id="UP000762676"/>
    </source>
</evidence>
<reference evidence="1 2" key="1">
    <citation type="journal article" date="2021" name="Elife">
        <title>Chloroplast acquisition without the gene transfer in kleptoplastic sea slugs, Plakobranchus ocellatus.</title>
        <authorList>
            <person name="Maeda T."/>
            <person name="Takahashi S."/>
            <person name="Yoshida T."/>
            <person name="Shimamura S."/>
            <person name="Takaki Y."/>
            <person name="Nagai Y."/>
            <person name="Toyoda A."/>
            <person name="Suzuki Y."/>
            <person name="Arimoto A."/>
            <person name="Ishii H."/>
            <person name="Satoh N."/>
            <person name="Nishiyama T."/>
            <person name="Hasebe M."/>
            <person name="Maruyama T."/>
            <person name="Minagawa J."/>
            <person name="Obokata J."/>
            <person name="Shigenobu S."/>
        </authorList>
    </citation>
    <scope>NUCLEOTIDE SEQUENCE [LARGE SCALE GENOMIC DNA]</scope>
</reference>
<dbReference type="Gene3D" id="3.40.50.2300">
    <property type="match status" value="1"/>
</dbReference>
<keyword evidence="2" id="KW-1185">Reference proteome</keyword>
<dbReference type="AlphaFoldDB" id="A0AAV4HG34"/>
<dbReference type="EMBL" id="BMAT01009030">
    <property type="protein sequence ID" value="GFR97223.1"/>
    <property type="molecule type" value="Genomic_DNA"/>
</dbReference>
<organism evidence="1 2">
    <name type="scientific">Elysia marginata</name>
    <dbReference type="NCBI Taxonomy" id="1093978"/>
    <lineage>
        <taxon>Eukaryota</taxon>
        <taxon>Metazoa</taxon>
        <taxon>Spiralia</taxon>
        <taxon>Lophotrochozoa</taxon>
        <taxon>Mollusca</taxon>
        <taxon>Gastropoda</taxon>
        <taxon>Heterobranchia</taxon>
        <taxon>Euthyneura</taxon>
        <taxon>Panpulmonata</taxon>
        <taxon>Sacoglossa</taxon>
        <taxon>Placobranchoidea</taxon>
        <taxon>Plakobranchidae</taxon>
        <taxon>Elysia</taxon>
    </lineage>
</organism>
<dbReference type="Proteomes" id="UP000762676">
    <property type="component" value="Unassembled WGS sequence"/>
</dbReference>
<name>A0AAV4HG34_9GAST</name>
<evidence type="ECO:0008006" key="3">
    <source>
        <dbReference type="Google" id="ProtNLM"/>
    </source>
</evidence>